<evidence type="ECO:0000256" key="1">
    <source>
        <dbReference type="SAM" id="MobiDB-lite"/>
    </source>
</evidence>
<evidence type="ECO:0000313" key="2">
    <source>
        <dbReference type="EMBL" id="CAK5276817.1"/>
    </source>
</evidence>
<gene>
    <name evidence="2" type="ORF">MYCIT1_LOCUS25389</name>
    <name evidence="3" type="ORF">MYCIT1_LOCUS25412</name>
</gene>
<sequence length="117" mass="13208">GNFSNPYRTSLLRNHPKVGLSSTNDDSKCYGMNQRLSKTSSSESLSLFSSHHGTWRSRYSSTICVTFAGAATDSACFPSRRKRKGRRSRAQWCIHLPFQRSIKDFGMLWLCPSKAVL</sequence>
<feature type="compositionally biased region" description="Polar residues" evidence="1">
    <location>
        <begin position="1"/>
        <end position="12"/>
    </location>
</feature>
<protein>
    <submittedName>
        <fullName evidence="2">Uncharacterized protein</fullName>
    </submittedName>
</protein>
<feature type="non-terminal residue" evidence="2">
    <location>
        <position position="1"/>
    </location>
</feature>
<dbReference type="EMBL" id="CAVNYO010000414">
    <property type="protein sequence ID" value="CAK5276828.1"/>
    <property type="molecule type" value="Genomic_DNA"/>
</dbReference>
<proteinExistence type="predicted"/>
<comment type="caution">
    <text evidence="2">The sequence shown here is derived from an EMBL/GenBank/DDBJ whole genome shotgun (WGS) entry which is preliminary data.</text>
</comment>
<keyword evidence="4" id="KW-1185">Reference proteome</keyword>
<name>A0AAD2HJ72_9AGAR</name>
<reference evidence="2" key="1">
    <citation type="submission" date="2023-11" db="EMBL/GenBank/DDBJ databases">
        <authorList>
            <person name="De Vega J J."/>
            <person name="De Vega J J."/>
        </authorList>
    </citation>
    <scope>NUCLEOTIDE SEQUENCE</scope>
</reference>
<dbReference type="EMBL" id="CAVNYO010000413">
    <property type="protein sequence ID" value="CAK5276817.1"/>
    <property type="molecule type" value="Genomic_DNA"/>
</dbReference>
<feature type="region of interest" description="Disordered" evidence="1">
    <location>
        <begin position="1"/>
        <end position="26"/>
    </location>
</feature>
<dbReference type="Proteomes" id="UP001295794">
    <property type="component" value="Unassembled WGS sequence"/>
</dbReference>
<dbReference type="AlphaFoldDB" id="A0AAD2HJ72"/>
<organism evidence="2 4">
    <name type="scientific">Mycena citricolor</name>
    <dbReference type="NCBI Taxonomy" id="2018698"/>
    <lineage>
        <taxon>Eukaryota</taxon>
        <taxon>Fungi</taxon>
        <taxon>Dikarya</taxon>
        <taxon>Basidiomycota</taxon>
        <taxon>Agaricomycotina</taxon>
        <taxon>Agaricomycetes</taxon>
        <taxon>Agaricomycetidae</taxon>
        <taxon>Agaricales</taxon>
        <taxon>Marasmiineae</taxon>
        <taxon>Mycenaceae</taxon>
        <taxon>Mycena</taxon>
    </lineage>
</organism>
<evidence type="ECO:0000313" key="3">
    <source>
        <dbReference type="EMBL" id="CAK5276828.1"/>
    </source>
</evidence>
<evidence type="ECO:0000313" key="4">
    <source>
        <dbReference type="Proteomes" id="UP001295794"/>
    </source>
</evidence>
<accession>A0AAD2HJ72</accession>